<reference evidence="2 4" key="1">
    <citation type="journal article" date="2022" name="G3 (Bethesda)">
        <title>Whole-genome sequence and methylome profiling of the almond [Prunus dulcis (Mill.) D.A. Webb] cultivar 'Nonpareil'.</title>
        <authorList>
            <person name="D'Amico-Willman K.M."/>
            <person name="Ouma W.Z."/>
            <person name="Meulia T."/>
            <person name="Sideli G.M."/>
            <person name="Gradziel T.M."/>
            <person name="Fresnedo-Ramirez J."/>
        </authorList>
    </citation>
    <scope>NUCLEOTIDE SEQUENCE [LARGE SCALE GENOMIC DNA]</scope>
    <source>
        <strain evidence="2">Clone GOH B32 T37-40</strain>
    </source>
</reference>
<feature type="region of interest" description="Disordered" evidence="1">
    <location>
        <begin position="1"/>
        <end position="39"/>
    </location>
</feature>
<protein>
    <submittedName>
        <fullName evidence="2">Uncharacterized protein</fullName>
    </submittedName>
</protein>
<keyword evidence="4" id="KW-1185">Reference proteome</keyword>
<feature type="compositionally biased region" description="Basic and acidic residues" evidence="1">
    <location>
        <begin position="1"/>
        <end position="17"/>
    </location>
</feature>
<evidence type="ECO:0000313" key="4">
    <source>
        <dbReference type="Proteomes" id="UP001054821"/>
    </source>
</evidence>
<evidence type="ECO:0000256" key="1">
    <source>
        <dbReference type="SAM" id="MobiDB-lite"/>
    </source>
</evidence>
<comment type="caution">
    <text evidence="2">The sequence shown here is derived from an EMBL/GenBank/DDBJ whole genome shotgun (WGS) entry which is preliminary data.</text>
</comment>
<accession>A0AAD4USC6</accession>
<organism evidence="2 4">
    <name type="scientific">Prunus dulcis</name>
    <name type="common">Almond</name>
    <name type="synonym">Amygdalus dulcis</name>
    <dbReference type="NCBI Taxonomy" id="3755"/>
    <lineage>
        <taxon>Eukaryota</taxon>
        <taxon>Viridiplantae</taxon>
        <taxon>Streptophyta</taxon>
        <taxon>Embryophyta</taxon>
        <taxon>Tracheophyta</taxon>
        <taxon>Spermatophyta</taxon>
        <taxon>Magnoliopsida</taxon>
        <taxon>eudicotyledons</taxon>
        <taxon>Gunneridae</taxon>
        <taxon>Pentapetalae</taxon>
        <taxon>rosids</taxon>
        <taxon>fabids</taxon>
        <taxon>Rosales</taxon>
        <taxon>Rosaceae</taxon>
        <taxon>Amygdaloideae</taxon>
        <taxon>Amygdaleae</taxon>
        <taxon>Prunus</taxon>
    </lineage>
</organism>
<evidence type="ECO:0000313" key="2">
    <source>
        <dbReference type="EMBL" id="KAI5310922.1"/>
    </source>
</evidence>
<name>A0AAD4USC6_PRUDU</name>
<gene>
    <name evidence="3" type="ORF">L3X38_000003</name>
    <name evidence="2" type="ORF">L3X38_040727</name>
</gene>
<sequence length="93" mass="10270">MGEEVKGGREEEKRGEGGRTMASSPLKRSKRRIDGGEGVFHRFPAEKQSMTEKVFLFFGGEAIDDGSSWPGVTTAGGEGVFRSMEKQLEDRCR</sequence>
<dbReference type="Proteomes" id="UP001054821">
    <property type="component" value="Unassembled WGS sequence"/>
</dbReference>
<dbReference type="EMBL" id="JAJFAZ020000079">
    <property type="protein sequence ID" value="KAI5311180.1"/>
    <property type="molecule type" value="Genomic_DNA"/>
</dbReference>
<dbReference type="EMBL" id="JAJFAZ020000103">
    <property type="protein sequence ID" value="KAI5310922.1"/>
    <property type="molecule type" value="Genomic_DNA"/>
</dbReference>
<evidence type="ECO:0000313" key="3">
    <source>
        <dbReference type="EMBL" id="KAI5311180.1"/>
    </source>
</evidence>
<proteinExistence type="predicted"/>
<dbReference type="AlphaFoldDB" id="A0AAD4USC6"/>